<dbReference type="InParanoid" id="A0A2K3DIP6"/>
<feature type="compositionally biased region" description="Low complexity" evidence="1">
    <location>
        <begin position="177"/>
        <end position="195"/>
    </location>
</feature>
<feature type="compositionally biased region" description="Basic and acidic residues" evidence="1">
    <location>
        <begin position="584"/>
        <end position="594"/>
    </location>
</feature>
<proteinExistence type="predicted"/>
<keyword evidence="3" id="KW-1185">Reference proteome</keyword>
<organism evidence="2 3">
    <name type="scientific">Chlamydomonas reinhardtii</name>
    <name type="common">Chlamydomonas smithii</name>
    <dbReference type="NCBI Taxonomy" id="3055"/>
    <lineage>
        <taxon>Eukaryota</taxon>
        <taxon>Viridiplantae</taxon>
        <taxon>Chlorophyta</taxon>
        <taxon>core chlorophytes</taxon>
        <taxon>Chlorophyceae</taxon>
        <taxon>CS clade</taxon>
        <taxon>Chlamydomonadales</taxon>
        <taxon>Chlamydomonadaceae</taxon>
        <taxon>Chlamydomonas</taxon>
    </lineage>
</organism>
<sequence>MAFSAVGVIRAKALLDKDEGLRAWRTFGADDATAGVELLRGLYGTLQMLGPLPLMAVDWRHEKSLVAVLESLMELFQSSFISDGDLIDTQKDVLRAKSQVMATALVRSRTFDAIARLVAPSGGVRFRSNEAKRSICRSLGEMLSWLFRVVQRIQQEVNDGKYAAAHAAAQAAAAAAGPSSSSSSAGSSVRGTAGAEDLHPELSPDGKRSVLAEQVVAAVQRSGILEHLAAAVLQLTVGQAPAHEDSFSPALEAIALAEPSAEAKSSNGRMQSLMLDALEFFSACNSVLLSVVSPEEEAAQRLPANPFGVCVQWYLTSHVLAQLAASELHSMMVPYRLMAAERSIAPAAAARRAVAAAGESGSPVPALTSVSEWAQAHSLPHEAAALSGLLEVTALNLELYGLDADEALPHPVVEGCGGCKEVNCAGGVPLLRVRTIINTLRSWVRTVLEPEAHAEPAPVTGKDASAAGGPNQRFHLISNRGKIALAKRVAQTALERWLDIDERTEAENAAKSGPAGQDPAAAAGPSGGQPPQQPQTAAPAPEPKRTKPLTQKELRQQAAAAKKAQTQAPKKGGGGSGGAASASERARKETEEKQQEKIKQAWLLGGFPPQACAGLAVTSLMTAYTLHDFAAIRHVLEVHRQLEVEQHQQLQLEGANAGTEARGGYCGGGGAGGGGNAPAATAVAYVDGVARASEGGSGAEAPPALPAGILMQYLPEPSSMLLPQSWWTGALQCLDLLARLGPGDDSVQVGAVFSELMKSVLSGASSPRFEFFRRMHSRTSLGDQCSDVRQEGDQVDTFIAAMHQASLRRGLQLGLVPALEAMARQLARTPHPGGSTVTAAVLGAASRWDYLEQLLWQAPLEEAAALIVTLAKVAAKQFSHAMSVAASAKGTWSTTGLDATKAVLAGAADLQLQASEDAIASMMGVGAPADGSGGAGAEGEAPQGQHRNIGHRAGLLSLGLASWLPAARHMLDCLDEIALAKLVTLAFTHGWTGLIASIRDLLCTALDWVPVLVQAGLLAELQGDALMAASWNAFVLRGMGPAQLMRKCATLCQLGVIVRGGPQERMVVRSAEVLAAVYPQELKQVSLPDWWQLAGSEAAAASGAAATPDVLERLMCSPMTAGNMPAGSLTALLPPALVRNRAGVCANLGCGCIRGPSDRDVPLTVVCSGCRVSRYCSQHCLEQHASDYDHTPEVCALIKDAAADVARK</sequence>
<feature type="compositionally biased region" description="Basic and acidic residues" evidence="1">
    <location>
        <begin position="542"/>
        <end position="555"/>
    </location>
</feature>
<protein>
    <submittedName>
        <fullName evidence="2">Uncharacterized protein</fullName>
    </submittedName>
</protein>
<dbReference type="KEGG" id="cre:CHLRE_07g316550v5"/>
<feature type="compositionally biased region" description="Low complexity" evidence="1">
    <location>
        <begin position="556"/>
        <end position="570"/>
    </location>
</feature>
<evidence type="ECO:0000313" key="2">
    <source>
        <dbReference type="EMBL" id="PNW80409.1"/>
    </source>
</evidence>
<dbReference type="Proteomes" id="UP000006906">
    <property type="component" value="Chromosome 7"/>
</dbReference>
<dbReference type="PANTHER" id="PTHR48125">
    <property type="entry name" value="LP07818P1"/>
    <property type="match status" value="1"/>
</dbReference>
<feature type="compositionally biased region" description="Low complexity" evidence="1">
    <location>
        <begin position="513"/>
        <end position="524"/>
    </location>
</feature>
<dbReference type="Gramene" id="PNW80409">
    <property type="protein sequence ID" value="PNW80409"/>
    <property type="gene ID" value="CHLRE_07g316550v5"/>
</dbReference>
<dbReference type="OrthoDB" id="10637537at2759"/>
<evidence type="ECO:0000256" key="1">
    <source>
        <dbReference type="SAM" id="MobiDB-lite"/>
    </source>
</evidence>
<name>A0A2K3DIP6_CHLRE</name>
<feature type="region of interest" description="Disordered" evidence="1">
    <location>
        <begin position="177"/>
        <end position="205"/>
    </location>
</feature>
<reference evidence="2 3" key="1">
    <citation type="journal article" date="2007" name="Science">
        <title>The Chlamydomonas genome reveals the evolution of key animal and plant functions.</title>
        <authorList>
            <person name="Merchant S.S."/>
            <person name="Prochnik S.E."/>
            <person name="Vallon O."/>
            <person name="Harris E.H."/>
            <person name="Karpowicz S.J."/>
            <person name="Witman G.B."/>
            <person name="Terry A."/>
            <person name="Salamov A."/>
            <person name="Fritz-Laylin L.K."/>
            <person name="Marechal-Drouard L."/>
            <person name="Marshall W.F."/>
            <person name="Qu L.H."/>
            <person name="Nelson D.R."/>
            <person name="Sanderfoot A.A."/>
            <person name="Spalding M.H."/>
            <person name="Kapitonov V.V."/>
            <person name="Ren Q."/>
            <person name="Ferris P."/>
            <person name="Lindquist E."/>
            <person name="Shapiro H."/>
            <person name="Lucas S.M."/>
            <person name="Grimwood J."/>
            <person name="Schmutz J."/>
            <person name="Cardol P."/>
            <person name="Cerutti H."/>
            <person name="Chanfreau G."/>
            <person name="Chen C.L."/>
            <person name="Cognat V."/>
            <person name="Croft M.T."/>
            <person name="Dent R."/>
            <person name="Dutcher S."/>
            <person name="Fernandez E."/>
            <person name="Fukuzawa H."/>
            <person name="Gonzalez-Ballester D."/>
            <person name="Gonzalez-Halphen D."/>
            <person name="Hallmann A."/>
            <person name="Hanikenne M."/>
            <person name="Hippler M."/>
            <person name="Inwood W."/>
            <person name="Jabbari K."/>
            <person name="Kalanon M."/>
            <person name="Kuras R."/>
            <person name="Lefebvre P.A."/>
            <person name="Lemaire S.D."/>
            <person name="Lobanov A.V."/>
            <person name="Lohr M."/>
            <person name="Manuell A."/>
            <person name="Meier I."/>
            <person name="Mets L."/>
            <person name="Mittag M."/>
            <person name="Mittelmeier T."/>
            <person name="Moroney J.V."/>
            <person name="Moseley J."/>
            <person name="Napoli C."/>
            <person name="Nedelcu A.M."/>
            <person name="Niyogi K."/>
            <person name="Novoselov S.V."/>
            <person name="Paulsen I.T."/>
            <person name="Pazour G."/>
            <person name="Purton S."/>
            <person name="Ral J.P."/>
            <person name="Riano-Pachon D.M."/>
            <person name="Riekhof W."/>
            <person name="Rymarquis L."/>
            <person name="Schroda M."/>
            <person name="Stern D."/>
            <person name="Umen J."/>
            <person name="Willows R."/>
            <person name="Wilson N."/>
            <person name="Zimmer S.L."/>
            <person name="Allmer J."/>
            <person name="Balk J."/>
            <person name="Bisova K."/>
            <person name="Chen C.J."/>
            <person name="Elias M."/>
            <person name="Gendler K."/>
            <person name="Hauser C."/>
            <person name="Lamb M.R."/>
            <person name="Ledford H."/>
            <person name="Long J.C."/>
            <person name="Minagawa J."/>
            <person name="Page M.D."/>
            <person name="Pan J."/>
            <person name="Pootakham W."/>
            <person name="Roje S."/>
            <person name="Rose A."/>
            <person name="Stahlberg E."/>
            <person name="Terauchi A.M."/>
            <person name="Yang P."/>
            <person name="Ball S."/>
            <person name="Bowler C."/>
            <person name="Dieckmann C.L."/>
            <person name="Gladyshev V.N."/>
            <person name="Green P."/>
            <person name="Jorgensen R."/>
            <person name="Mayfield S."/>
            <person name="Mueller-Roeber B."/>
            <person name="Rajamani S."/>
            <person name="Sayre R.T."/>
            <person name="Brokstein P."/>
            <person name="Dubchak I."/>
            <person name="Goodstein D."/>
            <person name="Hornick L."/>
            <person name="Huang Y.W."/>
            <person name="Jhaveri J."/>
            <person name="Luo Y."/>
            <person name="Martinez D."/>
            <person name="Ngau W.C."/>
            <person name="Otillar B."/>
            <person name="Poliakov A."/>
            <person name="Porter A."/>
            <person name="Szajkowski L."/>
            <person name="Werner G."/>
            <person name="Zhou K."/>
            <person name="Grigoriev I.V."/>
            <person name="Rokhsar D.S."/>
            <person name="Grossman A.R."/>
        </authorList>
    </citation>
    <scope>NUCLEOTIDE SEQUENCE [LARGE SCALE GENOMIC DNA]</scope>
    <source>
        <strain evidence="3">CC-503</strain>
    </source>
</reference>
<accession>A0A2K3DIP6</accession>
<dbReference type="PANTHER" id="PTHR48125:SF10">
    <property type="entry name" value="OS12G0136300 PROTEIN"/>
    <property type="match status" value="1"/>
</dbReference>
<dbReference type="AlphaFoldDB" id="A0A2K3DIP6"/>
<dbReference type="EMBL" id="CM008968">
    <property type="protein sequence ID" value="PNW80409.1"/>
    <property type="molecule type" value="Genomic_DNA"/>
</dbReference>
<feature type="compositionally biased region" description="Basic and acidic residues" evidence="1">
    <location>
        <begin position="196"/>
        <end position="205"/>
    </location>
</feature>
<feature type="region of interest" description="Disordered" evidence="1">
    <location>
        <begin position="506"/>
        <end position="594"/>
    </location>
</feature>
<dbReference type="ExpressionAtlas" id="A0A2K3DIP6">
    <property type="expression patterns" value="baseline"/>
</dbReference>
<feature type="region of interest" description="Disordered" evidence="1">
    <location>
        <begin position="454"/>
        <end position="473"/>
    </location>
</feature>
<gene>
    <name evidence="2" type="ORF">CHLRE_07g316550v5</name>
</gene>
<dbReference type="GeneID" id="66053962"/>
<dbReference type="RefSeq" id="XP_042922454.1">
    <property type="nucleotide sequence ID" value="XM_043063886.1"/>
</dbReference>
<evidence type="ECO:0000313" key="3">
    <source>
        <dbReference type="Proteomes" id="UP000006906"/>
    </source>
</evidence>